<gene>
    <name evidence="1" type="ORF">EYZ11_006377</name>
</gene>
<name>A0A4S3JI22_9EURO</name>
<evidence type="ECO:0000313" key="1">
    <source>
        <dbReference type="EMBL" id="THC94128.1"/>
    </source>
</evidence>
<sequence length="115" mass="12802">MAKRAGFYLRIKLPHKCKPEPGLRKLGAAVPSETLLKNGSGRTDYLRSMRRFPARPKYESIPRLSLVRASRGLSPLLMSCPHGAQLRNLWDATPKSKTASTVLNVYHTFPLAADT</sequence>
<dbReference type="VEuPathDB" id="FungiDB:EYZ11_006377"/>
<comment type="caution">
    <text evidence="1">The sequence shown here is derived from an EMBL/GenBank/DDBJ whole genome shotgun (WGS) entry which is preliminary data.</text>
</comment>
<dbReference type="AlphaFoldDB" id="A0A4S3JI22"/>
<keyword evidence="2" id="KW-1185">Reference proteome</keyword>
<protein>
    <submittedName>
        <fullName evidence="1">Uncharacterized protein</fullName>
    </submittedName>
</protein>
<dbReference type="EMBL" id="SOSA01000224">
    <property type="protein sequence ID" value="THC94128.1"/>
    <property type="molecule type" value="Genomic_DNA"/>
</dbReference>
<proteinExistence type="predicted"/>
<accession>A0A4S3JI22</accession>
<evidence type="ECO:0000313" key="2">
    <source>
        <dbReference type="Proteomes" id="UP000308092"/>
    </source>
</evidence>
<reference evidence="1 2" key="1">
    <citation type="submission" date="2019-03" db="EMBL/GenBank/DDBJ databases">
        <title>The genome sequence of a newly discovered highly antifungal drug resistant Aspergillus species, Aspergillus tanneri NIH 1004.</title>
        <authorList>
            <person name="Mounaud S."/>
            <person name="Singh I."/>
            <person name="Joardar V."/>
            <person name="Pakala S."/>
            <person name="Pakala S."/>
            <person name="Venepally P."/>
            <person name="Hoover J."/>
            <person name="Nierman W."/>
            <person name="Chung J."/>
            <person name="Losada L."/>
        </authorList>
    </citation>
    <scope>NUCLEOTIDE SEQUENCE [LARGE SCALE GENOMIC DNA]</scope>
    <source>
        <strain evidence="1 2">NIH1004</strain>
    </source>
</reference>
<organism evidence="1 2">
    <name type="scientific">Aspergillus tanneri</name>
    <dbReference type="NCBI Taxonomy" id="1220188"/>
    <lineage>
        <taxon>Eukaryota</taxon>
        <taxon>Fungi</taxon>
        <taxon>Dikarya</taxon>
        <taxon>Ascomycota</taxon>
        <taxon>Pezizomycotina</taxon>
        <taxon>Eurotiomycetes</taxon>
        <taxon>Eurotiomycetidae</taxon>
        <taxon>Eurotiales</taxon>
        <taxon>Aspergillaceae</taxon>
        <taxon>Aspergillus</taxon>
        <taxon>Aspergillus subgen. Circumdati</taxon>
    </lineage>
</organism>
<dbReference type="Proteomes" id="UP000308092">
    <property type="component" value="Unassembled WGS sequence"/>
</dbReference>